<dbReference type="Proteomes" id="UP000789524">
    <property type="component" value="Unassembled WGS sequence"/>
</dbReference>
<feature type="compositionally biased region" description="Basic and acidic residues" evidence="1">
    <location>
        <begin position="92"/>
        <end position="105"/>
    </location>
</feature>
<reference evidence="2" key="1">
    <citation type="submission" date="2021-09" db="EMBL/GenBank/DDBJ databases">
        <authorList>
            <person name="Martin H S."/>
        </authorList>
    </citation>
    <scope>NUCLEOTIDE SEQUENCE</scope>
</reference>
<feature type="region of interest" description="Disordered" evidence="1">
    <location>
        <begin position="45"/>
        <end position="142"/>
    </location>
</feature>
<dbReference type="AlphaFoldDB" id="A0A8J2QEE2"/>
<evidence type="ECO:0000313" key="2">
    <source>
        <dbReference type="EMBL" id="CAG9561065.1"/>
    </source>
</evidence>
<sequence length="142" mass="15331">MILNLIKSPSRRTSSRERLMNICARIPRAGLARSVVIIILATSGGHAGTHSRTHRPTGNNPEQYHHRVPRGGGSENNGFGSHTCGGLFAFGNKERNDKRKAREVPPPRGRVARVAGCLGGGERGGGREEEGGEELVTRTMEK</sequence>
<evidence type="ECO:0000313" key="3">
    <source>
        <dbReference type="Proteomes" id="UP000789524"/>
    </source>
</evidence>
<name>A0A8J2QEE2_9NEOP</name>
<evidence type="ECO:0000256" key="1">
    <source>
        <dbReference type="SAM" id="MobiDB-lite"/>
    </source>
</evidence>
<proteinExistence type="predicted"/>
<accession>A0A8J2QEE2</accession>
<feature type="compositionally biased region" description="Basic and acidic residues" evidence="1">
    <location>
        <begin position="124"/>
        <end position="142"/>
    </location>
</feature>
<keyword evidence="3" id="KW-1185">Reference proteome</keyword>
<dbReference type="EMBL" id="CAKASE010000046">
    <property type="protein sequence ID" value="CAG9561065.1"/>
    <property type="molecule type" value="Genomic_DNA"/>
</dbReference>
<organism evidence="2 3">
    <name type="scientific">Danaus chrysippus</name>
    <name type="common">African queen</name>
    <dbReference type="NCBI Taxonomy" id="151541"/>
    <lineage>
        <taxon>Eukaryota</taxon>
        <taxon>Metazoa</taxon>
        <taxon>Ecdysozoa</taxon>
        <taxon>Arthropoda</taxon>
        <taxon>Hexapoda</taxon>
        <taxon>Insecta</taxon>
        <taxon>Pterygota</taxon>
        <taxon>Neoptera</taxon>
        <taxon>Endopterygota</taxon>
        <taxon>Lepidoptera</taxon>
        <taxon>Glossata</taxon>
        <taxon>Ditrysia</taxon>
        <taxon>Papilionoidea</taxon>
        <taxon>Nymphalidae</taxon>
        <taxon>Danainae</taxon>
        <taxon>Danaini</taxon>
        <taxon>Danaina</taxon>
        <taxon>Danaus</taxon>
        <taxon>Anosia</taxon>
    </lineage>
</organism>
<dbReference type="OrthoDB" id="7461319at2759"/>
<protein>
    <submittedName>
        <fullName evidence="2">(African queen) hypothetical protein</fullName>
    </submittedName>
</protein>
<gene>
    <name evidence="2" type="ORF">DCHRY22_LOCUS2638</name>
</gene>
<comment type="caution">
    <text evidence="2">The sequence shown here is derived from an EMBL/GenBank/DDBJ whole genome shotgun (WGS) entry which is preliminary data.</text>
</comment>